<dbReference type="SUPFAM" id="SSF55298">
    <property type="entry name" value="YjgF-like"/>
    <property type="match status" value="1"/>
</dbReference>
<gene>
    <name evidence="1" type="ORF">EJ02DRAFT_401359</name>
</gene>
<dbReference type="InterPro" id="IPR035959">
    <property type="entry name" value="RutC-like_sf"/>
</dbReference>
<proteinExistence type="predicted"/>
<dbReference type="AlphaFoldDB" id="A0A6A5STT3"/>
<protein>
    <submittedName>
        <fullName evidence="1">YjgF-like protein</fullName>
    </submittedName>
</protein>
<dbReference type="CDD" id="cd00448">
    <property type="entry name" value="YjgF_YER057c_UK114_family"/>
    <property type="match status" value="1"/>
</dbReference>
<accession>A0A6A5STT3</accession>
<dbReference type="InterPro" id="IPR006175">
    <property type="entry name" value="YjgF/YER057c/UK114"/>
</dbReference>
<dbReference type="Pfam" id="PF01042">
    <property type="entry name" value="Ribonuc_L-PSP"/>
    <property type="match status" value="1"/>
</dbReference>
<dbReference type="PANTHER" id="PTHR43857:SF1">
    <property type="entry name" value="YJGH FAMILY PROTEIN"/>
    <property type="match status" value="1"/>
</dbReference>
<evidence type="ECO:0000313" key="1">
    <source>
        <dbReference type="EMBL" id="KAF1943019.1"/>
    </source>
</evidence>
<dbReference type="EMBL" id="ML976029">
    <property type="protein sequence ID" value="KAF1943019.1"/>
    <property type="molecule type" value="Genomic_DNA"/>
</dbReference>
<name>A0A6A5STT3_9PLEO</name>
<sequence>MSSNKPHAFNPPTVPTPPPTYSQVCITPIVSTSKLITLAGQTGISSGQKIPSDIREHAKGAYKNILSCLKAAGATPRDIIHVRHYIVKTGNPDQDGKDIVDCGWGELWMEFMDREASGHRPPDTVVGVAGLAISGLLYECEVMALVSG</sequence>
<dbReference type="Gene3D" id="3.30.1330.40">
    <property type="entry name" value="RutC-like"/>
    <property type="match status" value="1"/>
</dbReference>
<keyword evidence="2" id="KW-1185">Reference proteome</keyword>
<dbReference type="OrthoDB" id="309640at2759"/>
<dbReference type="Proteomes" id="UP000800038">
    <property type="component" value="Unassembled WGS sequence"/>
</dbReference>
<organism evidence="1 2">
    <name type="scientific">Clathrospora elynae</name>
    <dbReference type="NCBI Taxonomy" id="706981"/>
    <lineage>
        <taxon>Eukaryota</taxon>
        <taxon>Fungi</taxon>
        <taxon>Dikarya</taxon>
        <taxon>Ascomycota</taxon>
        <taxon>Pezizomycotina</taxon>
        <taxon>Dothideomycetes</taxon>
        <taxon>Pleosporomycetidae</taxon>
        <taxon>Pleosporales</taxon>
        <taxon>Diademaceae</taxon>
        <taxon>Clathrospora</taxon>
    </lineage>
</organism>
<reference evidence="1" key="1">
    <citation type="journal article" date="2020" name="Stud. Mycol.">
        <title>101 Dothideomycetes genomes: a test case for predicting lifestyles and emergence of pathogens.</title>
        <authorList>
            <person name="Haridas S."/>
            <person name="Albert R."/>
            <person name="Binder M."/>
            <person name="Bloem J."/>
            <person name="Labutti K."/>
            <person name="Salamov A."/>
            <person name="Andreopoulos B."/>
            <person name="Baker S."/>
            <person name="Barry K."/>
            <person name="Bills G."/>
            <person name="Bluhm B."/>
            <person name="Cannon C."/>
            <person name="Castanera R."/>
            <person name="Culley D."/>
            <person name="Daum C."/>
            <person name="Ezra D."/>
            <person name="Gonzalez J."/>
            <person name="Henrissat B."/>
            <person name="Kuo A."/>
            <person name="Liang C."/>
            <person name="Lipzen A."/>
            <person name="Lutzoni F."/>
            <person name="Magnuson J."/>
            <person name="Mondo S."/>
            <person name="Nolan M."/>
            <person name="Ohm R."/>
            <person name="Pangilinan J."/>
            <person name="Park H.-J."/>
            <person name="Ramirez L."/>
            <person name="Alfaro M."/>
            <person name="Sun H."/>
            <person name="Tritt A."/>
            <person name="Yoshinaga Y."/>
            <person name="Zwiers L.-H."/>
            <person name="Turgeon B."/>
            <person name="Goodwin S."/>
            <person name="Spatafora J."/>
            <person name="Crous P."/>
            <person name="Grigoriev I."/>
        </authorList>
    </citation>
    <scope>NUCLEOTIDE SEQUENCE</scope>
    <source>
        <strain evidence="1">CBS 161.51</strain>
    </source>
</reference>
<dbReference type="PANTHER" id="PTHR43857">
    <property type="entry name" value="BLR7761 PROTEIN"/>
    <property type="match status" value="1"/>
</dbReference>
<evidence type="ECO:0000313" key="2">
    <source>
        <dbReference type="Proteomes" id="UP000800038"/>
    </source>
</evidence>